<dbReference type="InterPro" id="IPR007346">
    <property type="entry name" value="Endonuclease-I"/>
</dbReference>
<evidence type="ECO:0000259" key="5">
    <source>
        <dbReference type="Pfam" id="PF05901"/>
    </source>
</evidence>
<comment type="caution">
    <text evidence="6">The sequence shown here is derived from an EMBL/GenBank/DDBJ whole genome shotgun (WGS) entry which is preliminary data.</text>
</comment>
<evidence type="ECO:0000256" key="3">
    <source>
        <dbReference type="ARBA" id="ARBA00022801"/>
    </source>
</evidence>
<dbReference type="RefSeq" id="WP_165391405.1">
    <property type="nucleotide sequence ID" value="NZ_SHKX01000012.1"/>
</dbReference>
<dbReference type="PANTHER" id="PTHR33607">
    <property type="entry name" value="ENDONUCLEASE-1"/>
    <property type="match status" value="1"/>
</dbReference>
<name>A0A4Q7Z5D9_9GAMM</name>
<dbReference type="SUPFAM" id="SSF54060">
    <property type="entry name" value="His-Me finger endonucleases"/>
    <property type="match status" value="1"/>
</dbReference>
<protein>
    <submittedName>
        <fullName evidence="6">Endonuclease I</fullName>
    </submittedName>
</protein>
<evidence type="ECO:0000256" key="2">
    <source>
        <dbReference type="ARBA" id="ARBA00022722"/>
    </source>
</evidence>
<dbReference type="Proteomes" id="UP000292423">
    <property type="component" value="Unassembled WGS sequence"/>
</dbReference>
<dbReference type="Pfam" id="PF04231">
    <property type="entry name" value="Endonuclease_1"/>
    <property type="match status" value="1"/>
</dbReference>
<feature type="domain" description="Excalibur calcium-binding" evidence="5">
    <location>
        <begin position="311"/>
        <end position="343"/>
    </location>
</feature>
<proteinExistence type="inferred from homology"/>
<accession>A0A4Q7Z5D9</accession>
<dbReference type="InterPro" id="IPR008613">
    <property type="entry name" value="Excalibur_Ca-bd_domain"/>
</dbReference>
<dbReference type="PROSITE" id="PS51257">
    <property type="entry name" value="PROKAR_LIPOPROTEIN"/>
    <property type="match status" value="1"/>
</dbReference>
<dbReference type="PANTHER" id="PTHR33607:SF2">
    <property type="entry name" value="ENDONUCLEASE-1"/>
    <property type="match status" value="1"/>
</dbReference>
<keyword evidence="7" id="KW-1185">Reference proteome</keyword>
<dbReference type="Pfam" id="PF05901">
    <property type="entry name" value="Excalibur"/>
    <property type="match status" value="1"/>
</dbReference>
<evidence type="ECO:0000256" key="4">
    <source>
        <dbReference type="SAM" id="MobiDB-lite"/>
    </source>
</evidence>
<dbReference type="GO" id="GO:0004519">
    <property type="term" value="F:endonuclease activity"/>
    <property type="evidence" value="ECO:0007669"/>
    <property type="project" value="UniProtKB-KW"/>
</dbReference>
<evidence type="ECO:0000256" key="1">
    <source>
        <dbReference type="ARBA" id="ARBA00006429"/>
    </source>
</evidence>
<feature type="compositionally biased region" description="Low complexity" evidence="4">
    <location>
        <begin position="277"/>
        <end position="296"/>
    </location>
</feature>
<keyword evidence="3" id="KW-0378">Hydrolase</keyword>
<evidence type="ECO:0000313" key="6">
    <source>
        <dbReference type="EMBL" id="RZU45041.1"/>
    </source>
</evidence>
<dbReference type="EMBL" id="SHKX01000012">
    <property type="protein sequence ID" value="RZU45041.1"/>
    <property type="molecule type" value="Genomic_DNA"/>
</dbReference>
<reference evidence="6 7" key="1">
    <citation type="submission" date="2019-02" db="EMBL/GenBank/DDBJ databases">
        <title>Genomic Encyclopedia of Type Strains, Phase IV (KMG-IV): sequencing the most valuable type-strain genomes for metagenomic binning, comparative biology and taxonomic classification.</title>
        <authorList>
            <person name="Goeker M."/>
        </authorList>
    </citation>
    <scope>NUCLEOTIDE SEQUENCE [LARGE SCALE GENOMIC DNA]</scope>
    <source>
        <strain evidence="6 7">DSM 105135</strain>
    </source>
</reference>
<dbReference type="GO" id="GO:0016787">
    <property type="term" value="F:hydrolase activity"/>
    <property type="evidence" value="ECO:0007669"/>
    <property type="project" value="UniProtKB-KW"/>
</dbReference>
<gene>
    <name evidence="6" type="ORF">EV700_1848</name>
</gene>
<keyword evidence="6" id="KW-0255">Endonuclease</keyword>
<organism evidence="6 7">
    <name type="scientific">Fluviicoccus keumensis</name>
    <dbReference type="NCBI Taxonomy" id="1435465"/>
    <lineage>
        <taxon>Bacteria</taxon>
        <taxon>Pseudomonadati</taxon>
        <taxon>Pseudomonadota</taxon>
        <taxon>Gammaproteobacteria</taxon>
        <taxon>Moraxellales</taxon>
        <taxon>Moraxellaceae</taxon>
        <taxon>Fluviicoccus</taxon>
    </lineage>
</organism>
<dbReference type="InterPro" id="IPR044925">
    <property type="entry name" value="His-Me_finger_sf"/>
</dbReference>
<sequence>MKRYWIVLLCLFLQACSLDDLRHLVSGETDPAIITAPGNLPHTPATFDQAKKILYSQIYQGHALTFYCGCEFDAKSRKVNEESCGYKPRKNPERASRIEAEHVMPAHQFGNFRQCWREPEKVCGSKMSGRKCCEEKDPLFTTAHNDLNNLYPAIGEVNGDRSNYNWGEVPGEKREYGACTIEIDESIRRVEPPEYDKGEIARTMFYMEKTYGFKLSDQDRKLYEAWNRMDPPDDWEQERNRRIAKIQGQDNPFISHYGETPESIRTGKPAETASQGVTASPAAPTAPVAAPPEVTSGVKHPSGGFSCKPIKSCSKMSSCEEAMFQLRQCGNTAIDGNGDGIPCASICRKE</sequence>
<feature type="region of interest" description="Disordered" evidence="4">
    <location>
        <begin position="261"/>
        <end position="302"/>
    </location>
</feature>
<dbReference type="AlphaFoldDB" id="A0A4Q7Z5D9"/>
<evidence type="ECO:0000313" key="7">
    <source>
        <dbReference type="Proteomes" id="UP000292423"/>
    </source>
</evidence>
<comment type="similarity">
    <text evidence="1">Belongs to the EndA/NucM nuclease family.</text>
</comment>
<keyword evidence="2" id="KW-0540">Nuclease</keyword>